<keyword evidence="4 14" id="KW-0378">Hydrolase</keyword>
<evidence type="ECO:0000256" key="5">
    <source>
        <dbReference type="ARBA" id="ARBA00022806"/>
    </source>
</evidence>
<evidence type="ECO:0000256" key="2">
    <source>
        <dbReference type="ARBA" id="ARBA00022741"/>
    </source>
</evidence>
<protein>
    <recommendedName>
        <fullName evidence="12">DNA 3'-5' helicase</fullName>
        <ecNumber evidence="12">5.6.2.4</ecNumber>
    </recommendedName>
</protein>
<dbReference type="Proteomes" id="UP000628736">
    <property type="component" value="Unassembled WGS sequence"/>
</dbReference>
<evidence type="ECO:0000259" key="15">
    <source>
        <dbReference type="PROSITE" id="PS51198"/>
    </source>
</evidence>
<dbReference type="SUPFAM" id="SSF52540">
    <property type="entry name" value="P-loop containing nucleoside triphosphate hydrolases"/>
    <property type="match status" value="1"/>
</dbReference>
<dbReference type="InterPro" id="IPR014016">
    <property type="entry name" value="UvrD-like_ATP-bd"/>
</dbReference>
<dbReference type="InterPro" id="IPR038726">
    <property type="entry name" value="PDDEXK_AddAB-type"/>
</dbReference>
<dbReference type="SUPFAM" id="SSF52980">
    <property type="entry name" value="Restriction endonuclease-like"/>
    <property type="match status" value="1"/>
</dbReference>
<accession>A0A8J6J155</accession>
<evidence type="ECO:0000256" key="11">
    <source>
        <dbReference type="ARBA" id="ARBA00034617"/>
    </source>
</evidence>
<evidence type="ECO:0000256" key="10">
    <source>
        <dbReference type="ARBA" id="ARBA00023235"/>
    </source>
</evidence>
<keyword evidence="9" id="KW-0234">DNA repair</keyword>
<evidence type="ECO:0000313" key="17">
    <source>
        <dbReference type="EMBL" id="MBC5723511.1"/>
    </source>
</evidence>
<dbReference type="GO" id="GO:0003677">
    <property type="term" value="F:DNA binding"/>
    <property type="evidence" value="ECO:0007669"/>
    <property type="project" value="UniProtKB-KW"/>
</dbReference>
<evidence type="ECO:0000313" key="18">
    <source>
        <dbReference type="Proteomes" id="UP000628736"/>
    </source>
</evidence>
<dbReference type="PROSITE" id="PS51198">
    <property type="entry name" value="UVRD_HELICASE_ATP_BIND"/>
    <property type="match status" value="1"/>
</dbReference>
<keyword evidence="7 14" id="KW-0067">ATP-binding</keyword>
<dbReference type="GO" id="GO:0004527">
    <property type="term" value="F:exonuclease activity"/>
    <property type="evidence" value="ECO:0007669"/>
    <property type="project" value="UniProtKB-KW"/>
</dbReference>
<dbReference type="GO" id="GO:0033202">
    <property type="term" value="C:DNA helicase complex"/>
    <property type="evidence" value="ECO:0007669"/>
    <property type="project" value="TreeGrafter"/>
</dbReference>
<dbReference type="InterPro" id="IPR027417">
    <property type="entry name" value="P-loop_NTPase"/>
</dbReference>
<dbReference type="Gene3D" id="3.40.50.300">
    <property type="entry name" value="P-loop containing nucleotide triphosphate hydrolases"/>
    <property type="match status" value="4"/>
</dbReference>
<evidence type="ECO:0000256" key="12">
    <source>
        <dbReference type="ARBA" id="ARBA00034808"/>
    </source>
</evidence>
<keyword evidence="5 14" id="KW-0347">Helicase</keyword>
<dbReference type="InterPro" id="IPR011604">
    <property type="entry name" value="PDDEXK-like_dom_sf"/>
</dbReference>
<feature type="domain" description="UvrD-like helicase C-terminal" evidence="16">
    <location>
        <begin position="514"/>
        <end position="791"/>
    </location>
</feature>
<dbReference type="PANTHER" id="PTHR11070">
    <property type="entry name" value="UVRD / RECB / PCRA DNA HELICASE FAMILY MEMBER"/>
    <property type="match status" value="1"/>
</dbReference>
<dbReference type="EC" id="5.6.2.4" evidence="12"/>
<dbReference type="EMBL" id="JACOPO010000009">
    <property type="protein sequence ID" value="MBC5723511.1"/>
    <property type="molecule type" value="Genomic_DNA"/>
</dbReference>
<evidence type="ECO:0000256" key="8">
    <source>
        <dbReference type="ARBA" id="ARBA00023125"/>
    </source>
</evidence>
<dbReference type="InterPro" id="IPR014017">
    <property type="entry name" value="DNA_helicase_UvrD-like_C"/>
</dbReference>
<dbReference type="Pfam" id="PF12705">
    <property type="entry name" value="PDDEXK_1"/>
    <property type="match status" value="1"/>
</dbReference>
<reference evidence="17" key="1">
    <citation type="submission" date="2020-08" db="EMBL/GenBank/DDBJ databases">
        <title>Genome public.</title>
        <authorList>
            <person name="Liu C."/>
            <person name="Sun Q."/>
        </authorList>
    </citation>
    <scope>NUCLEOTIDE SEQUENCE</scope>
    <source>
        <strain evidence="17">NSJ-23</strain>
    </source>
</reference>
<evidence type="ECO:0000256" key="4">
    <source>
        <dbReference type="ARBA" id="ARBA00022801"/>
    </source>
</evidence>
<evidence type="ECO:0000259" key="16">
    <source>
        <dbReference type="PROSITE" id="PS51217"/>
    </source>
</evidence>
<dbReference type="Pfam" id="PF00580">
    <property type="entry name" value="UvrD-helicase"/>
    <property type="match status" value="1"/>
</dbReference>
<dbReference type="RefSeq" id="WP_186853272.1">
    <property type="nucleotide sequence ID" value="NZ_JACOPO010000009.1"/>
</dbReference>
<keyword evidence="8" id="KW-0238">DNA-binding</keyword>
<dbReference type="GO" id="GO:0043138">
    <property type="term" value="F:3'-5' DNA helicase activity"/>
    <property type="evidence" value="ECO:0007669"/>
    <property type="project" value="UniProtKB-EC"/>
</dbReference>
<dbReference type="NCBIfam" id="TIGR02785">
    <property type="entry name" value="addA_Gpos"/>
    <property type="match status" value="1"/>
</dbReference>
<keyword evidence="6" id="KW-0269">Exonuclease</keyword>
<dbReference type="AlphaFoldDB" id="A0A8J6J155"/>
<proteinExistence type="predicted"/>
<gene>
    <name evidence="17" type="primary">addA</name>
    <name evidence="17" type="ORF">H8S11_11895</name>
</gene>
<organism evidence="17 18">
    <name type="scientific">Flintibacter hominis</name>
    <dbReference type="NCBI Taxonomy" id="2763048"/>
    <lineage>
        <taxon>Bacteria</taxon>
        <taxon>Bacillati</taxon>
        <taxon>Bacillota</taxon>
        <taxon>Clostridia</taxon>
        <taxon>Eubacteriales</taxon>
        <taxon>Flintibacter</taxon>
    </lineage>
</organism>
<feature type="binding site" evidence="14">
    <location>
        <begin position="24"/>
        <end position="31"/>
    </location>
    <ligand>
        <name>ATP</name>
        <dbReference type="ChEBI" id="CHEBI:30616"/>
    </ligand>
</feature>
<dbReference type="InterPro" id="IPR014152">
    <property type="entry name" value="AddA"/>
</dbReference>
<keyword evidence="1" id="KW-0540">Nuclease</keyword>
<comment type="catalytic activity">
    <reaction evidence="11">
        <text>Couples ATP hydrolysis with the unwinding of duplex DNA by translocating in the 3'-5' direction.</text>
        <dbReference type="EC" id="5.6.2.4"/>
    </reaction>
</comment>
<keyword evidence="18" id="KW-1185">Reference proteome</keyword>
<dbReference type="GO" id="GO:0005829">
    <property type="term" value="C:cytosol"/>
    <property type="evidence" value="ECO:0007669"/>
    <property type="project" value="TreeGrafter"/>
</dbReference>
<comment type="catalytic activity">
    <reaction evidence="13">
        <text>ATP + H2O = ADP + phosphate + H(+)</text>
        <dbReference type="Rhea" id="RHEA:13065"/>
        <dbReference type="ChEBI" id="CHEBI:15377"/>
        <dbReference type="ChEBI" id="CHEBI:15378"/>
        <dbReference type="ChEBI" id="CHEBI:30616"/>
        <dbReference type="ChEBI" id="CHEBI:43474"/>
        <dbReference type="ChEBI" id="CHEBI:456216"/>
        <dbReference type="EC" id="5.6.2.4"/>
    </reaction>
</comment>
<evidence type="ECO:0000256" key="3">
    <source>
        <dbReference type="ARBA" id="ARBA00022763"/>
    </source>
</evidence>
<evidence type="ECO:0000256" key="6">
    <source>
        <dbReference type="ARBA" id="ARBA00022839"/>
    </source>
</evidence>
<evidence type="ECO:0000256" key="7">
    <source>
        <dbReference type="ARBA" id="ARBA00022840"/>
    </source>
</evidence>
<evidence type="ECO:0000256" key="14">
    <source>
        <dbReference type="PROSITE-ProRule" id="PRU00560"/>
    </source>
</evidence>
<dbReference type="Gene3D" id="3.90.320.10">
    <property type="match status" value="1"/>
</dbReference>
<dbReference type="PROSITE" id="PS51217">
    <property type="entry name" value="UVRD_HELICASE_CTER"/>
    <property type="match status" value="1"/>
</dbReference>
<keyword evidence="3" id="KW-0227">DNA damage</keyword>
<dbReference type="CDD" id="cd17932">
    <property type="entry name" value="DEXQc_UvrD"/>
    <property type="match status" value="1"/>
</dbReference>
<evidence type="ECO:0000256" key="13">
    <source>
        <dbReference type="ARBA" id="ARBA00048988"/>
    </source>
</evidence>
<dbReference type="GO" id="GO:0005524">
    <property type="term" value="F:ATP binding"/>
    <property type="evidence" value="ECO:0007669"/>
    <property type="project" value="UniProtKB-UniRule"/>
</dbReference>
<keyword evidence="2 14" id="KW-0547">Nucleotide-binding</keyword>
<evidence type="ECO:0000256" key="1">
    <source>
        <dbReference type="ARBA" id="ARBA00022722"/>
    </source>
</evidence>
<name>A0A8J6J155_9FIRM</name>
<sequence length="1207" mass="135830">MAFALTEEQQKIVDDQGGELLVSAAAGSGKTRVLVERLLDRVDREGVDIDRFLVITYTKAAAAELRGRIAQELADRLALRPNDRHLRRQTTLVYQAQISTIHAFCSVLLRESGHLLDLDPDFRLCDEGESQVIMARVLEEVLDCRYEGLEEESPFAQLADTLAAGRDDSRLAQIVLDIYGRVQSHPDPARWLERQKGLWELDGVSDLSQTAWGELLLNEARRQGQWCLERLSQALTMIGKDELLETNYGASIMTTIEGLERFLSERSWDGAVSALPIPFPPAGRKKKRELEISPMEESAAVQSGERVKQIRNRCKKLLGRIEERLTGDSQTLLDELSLSRPAVQALMDLVLDFQAAYAKEKDRRGLLDFSDLEHFAVKLLADGVGEPTELARYWSARFDEILVDEYQDTNQVQNAIFYALSNGGRKLFQVGDVKQSIYRFRLADPTIFLNKYERFAQGDEAEEGQPRKRVMSRNFRSRSQVLEGCNDLFRAIMSVEFGELDYTEDQALVPGGTFPEPEEQTDGIGPYALELDGLDLSFLGDQEGEKENKDLLEARFAAQRIRELLSRPLMVTEGEKTRPLRPSDVMLLLRSPGAVLHHYIQALGEEGIPWSADGGQDFFQTTEVNVALSILQIVDNPRQDVALLAALRSPVYGFSSDRLAQLRSRSRGDFYTALSQGALEGEEDCRKFLDQLSQLRFGAGDKTCRQLIWHIYEQTNILGLFGTMERGEERRSNLLALYDLAGQLENSGCRTLFQFLLRLERLRESGGKLASTAPGHEGEGVSILSIHRSKGLERPVVFVCGLTRRLNRDDLMRPVLFHPVLGVGPKGLERERMVEYPTVARLAVARQLEREMMSEELRLLYVAMTRAKEKLILTLALTEGARALERLGEDLSVPISPLALERQQNVGQWVLLHALTRPEAGGVRELAGLPDIRAEGLGPAWNIRWIDGAPLAEDRKTEGRYTDLPELVQKDISELAAQLRWTYPQMVCANVPSKLTATQIKGRPQDQEAAEEAGELVETVGRERGVIYRPRFMTEEKGLTPAQRGTAIHQAVQYIPLEGDHSQERIGQLLDQLEDRGFLTALQREAVSAQRLAAFFQSPLGKAMAQARECRREFKFSILVPAEEYYPRTEGEHILLQGVIDAWFEDGQGITVLDFKSDRIVPGEELARAEQYRAQLDAYARALSTILDRPVARKALWFFATDTAVEL</sequence>
<dbReference type="GO" id="GO:0000725">
    <property type="term" value="P:recombinational repair"/>
    <property type="evidence" value="ECO:0007669"/>
    <property type="project" value="TreeGrafter"/>
</dbReference>
<dbReference type="GO" id="GO:0006302">
    <property type="term" value="P:double-strand break repair"/>
    <property type="evidence" value="ECO:0007669"/>
    <property type="project" value="InterPro"/>
</dbReference>
<comment type="caution">
    <text evidence="17">The sequence shown here is derived from an EMBL/GenBank/DDBJ whole genome shotgun (WGS) entry which is preliminary data.</text>
</comment>
<dbReference type="InterPro" id="IPR011335">
    <property type="entry name" value="Restrct_endonuc-II-like"/>
</dbReference>
<feature type="domain" description="UvrD-like helicase ATP-binding" evidence="15">
    <location>
        <begin position="3"/>
        <end position="478"/>
    </location>
</feature>
<keyword evidence="10" id="KW-0413">Isomerase</keyword>
<dbReference type="InterPro" id="IPR000212">
    <property type="entry name" value="DNA_helicase_UvrD/REP"/>
</dbReference>
<evidence type="ECO:0000256" key="9">
    <source>
        <dbReference type="ARBA" id="ARBA00023204"/>
    </source>
</evidence>
<dbReference type="PANTHER" id="PTHR11070:SF48">
    <property type="entry name" value="ATP-DEPENDENT HELICASE_NUCLEASE SUBUNIT A"/>
    <property type="match status" value="1"/>
</dbReference>
<dbReference type="Pfam" id="PF13361">
    <property type="entry name" value="UvrD_C"/>
    <property type="match status" value="1"/>
</dbReference>